<dbReference type="PANTHER" id="PTHR44942">
    <property type="entry name" value="METHYLTRANSF_11 DOMAIN-CONTAINING PROTEIN"/>
    <property type="match status" value="1"/>
</dbReference>
<dbReference type="InterPro" id="IPR029063">
    <property type="entry name" value="SAM-dependent_MTases_sf"/>
</dbReference>
<name>A0A7X0KVL5_9MICO</name>
<evidence type="ECO:0000259" key="4">
    <source>
        <dbReference type="Pfam" id="PF08241"/>
    </source>
</evidence>
<dbReference type="Gene3D" id="3.40.50.150">
    <property type="entry name" value="Vaccinia Virus protein VP39"/>
    <property type="match status" value="1"/>
</dbReference>
<organism evidence="5 6">
    <name type="scientific">Microbacterium thalassium</name>
    <dbReference type="NCBI Taxonomy" id="362649"/>
    <lineage>
        <taxon>Bacteria</taxon>
        <taxon>Bacillati</taxon>
        <taxon>Actinomycetota</taxon>
        <taxon>Actinomycetes</taxon>
        <taxon>Micrococcales</taxon>
        <taxon>Microbacteriaceae</taxon>
        <taxon>Microbacterium</taxon>
    </lineage>
</organism>
<keyword evidence="3 5" id="KW-0808">Transferase</keyword>
<dbReference type="CDD" id="cd02440">
    <property type="entry name" value="AdoMet_MTases"/>
    <property type="match status" value="1"/>
</dbReference>
<keyword evidence="6" id="KW-1185">Reference proteome</keyword>
<protein>
    <submittedName>
        <fullName evidence="5">SAM-dependent methyltransferase</fullName>
    </submittedName>
</protein>
<comment type="similarity">
    <text evidence="1">Belongs to the methyltransferase superfamily.</text>
</comment>
<dbReference type="Pfam" id="PF08241">
    <property type="entry name" value="Methyltransf_11"/>
    <property type="match status" value="1"/>
</dbReference>
<accession>A0A7X0KVL5</accession>
<dbReference type="GO" id="GO:0032259">
    <property type="term" value="P:methylation"/>
    <property type="evidence" value="ECO:0007669"/>
    <property type="project" value="UniProtKB-KW"/>
</dbReference>
<dbReference type="RefSeq" id="WP_184751446.1">
    <property type="nucleotide sequence ID" value="NZ_BAAAJR010000013.1"/>
</dbReference>
<comment type="caution">
    <text evidence="5">The sequence shown here is derived from an EMBL/GenBank/DDBJ whole genome shotgun (WGS) entry which is preliminary data.</text>
</comment>
<proteinExistence type="inferred from homology"/>
<dbReference type="InterPro" id="IPR051052">
    <property type="entry name" value="Diverse_substrate_MTase"/>
</dbReference>
<evidence type="ECO:0000313" key="6">
    <source>
        <dbReference type="Proteomes" id="UP000537775"/>
    </source>
</evidence>
<dbReference type="AlphaFoldDB" id="A0A7X0KVL5"/>
<evidence type="ECO:0000256" key="1">
    <source>
        <dbReference type="ARBA" id="ARBA00008361"/>
    </source>
</evidence>
<evidence type="ECO:0000256" key="3">
    <source>
        <dbReference type="ARBA" id="ARBA00022679"/>
    </source>
</evidence>
<dbReference type="SUPFAM" id="SSF53335">
    <property type="entry name" value="S-adenosyl-L-methionine-dependent methyltransferases"/>
    <property type="match status" value="1"/>
</dbReference>
<dbReference type="PANTHER" id="PTHR44942:SF4">
    <property type="entry name" value="METHYLTRANSFERASE TYPE 11 DOMAIN-CONTAINING PROTEIN"/>
    <property type="match status" value="1"/>
</dbReference>
<dbReference type="Proteomes" id="UP000537775">
    <property type="component" value="Unassembled WGS sequence"/>
</dbReference>
<dbReference type="InterPro" id="IPR013216">
    <property type="entry name" value="Methyltransf_11"/>
</dbReference>
<sequence length="249" mass="27046">MAGREELSRSFGAVADVYESGRPEYPSEAVAWLLEPVRSEGRVLRVADAGAGTGKLTRAAVEFGAQVVAVDPDPAMLAQLREQVHGVPTFAGSAESLPLPDASLDALLYGQAWHWAEPVAASAEAGRVLRSRGVLGLVWNIRDEREPWVRRLGEVMTPSSAERMLAAGDPPVAAPFTSVEHARWTWRRPMRRDDLFALARSRSTLITAPDDERARVEEGLAALFDQIGAVGDDAVELPYVTHAYRAARP</sequence>
<evidence type="ECO:0000313" key="5">
    <source>
        <dbReference type="EMBL" id="MBB6392370.1"/>
    </source>
</evidence>
<gene>
    <name evidence="5" type="ORF">HD594_002683</name>
</gene>
<reference evidence="5 6" key="1">
    <citation type="submission" date="2020-08" db="EMBL/GenBank/DDBJ databases">
        <title>Sequencing the genomes of 1000 actinobacteria strains.</title>
        <authorList>
            <person name="Klenk H.-P."/>
        </authorList>
    </citation>
    <scope>NUCLEOTIDE SEQUENCE [LARGE SCALE GENOMIC DNA]</scope>
    <source>
        <strain evidence="5 6">DSM 12511</strain>
    </source>
</reference>
<dbReference type="EMBL" id="JACHML010000001">
    <property type="protein sequence ID" value="MBB6392370.1"/>
    <property type="molecule type" value="Genomic_DNA"/>
</dbReference>
<evidence type="ECO:0000256" key="2">
    <source>
        <dbReference type="ARBA" id="ARBA00022603"/>
    </source>
</evidence>
<keyword evidence="2 5" id="KW-0489">Methyltransferase</keyword>
<dbReference type="GO" id="GO:0008757">
    <property type="term" value="F:S-adenosylmethionine-dependent methyltransferase activity"/>
    <property type="evidence" value="ECO:0007669"/>
    <property type="project" value="InterPro"/>
</dbReference>
<feature type="domain" description="Methyltransferase type 11" evidence="4">
    <location>
        <begin position="48"/>
        <end position="135"/>
    </location>
</feature>